<reference evidence="2" key="1">
    <citation type="submission" date="2016-11" db="EMBL/GenBank/DDBJ databases">
        <authorList>
            <person name="Schniete J.K."/>
            <person name="Salih T."/>
            <person name="Algora Gallardo L."/>
            <person name="Martinez Fernandez S."/>
            <person name="Herron P.R."/>
        </authorList>
    </citation>
    <scope>NUCLEOTIDE SEQUENCE [LARGE SCALE GENOMIC DNA]</scope>
    <source>
        <strain evidence="2">DSM 41896</strain>
    </source>
</reference>
<dbReference type="RefSeq" id="WP_073494351.1">
    <property type="nucleotide sequence ID" value="NZ_MPOH02000005.1"/>
</dbReference>
<dbReference type="STRING" id="114686.BM536_005205"/>
<proteinExistence type="predicted"/>
<protein>
    <submittedName>
        <fullName evidence="1">Uncharacterized protein</fullName>
    </submittedName>
</protein>
<sequence>MTRTERGLPRCEGLVKALRRSRTFRDLAPMECGIGWPVPIAVIQDGGPRVFARLPLFVLRPEPAGGADLFTPFATATLDWSTGRLVEYTDLRFKEPHRSRREWAQPIGRFPHPAVEGLSNAGYRARRTRLFGLYDQLFGAFSLGRQPDAATVSEFRELLGRLLEPCLVPSYRRLAPHFTRQYLTGDPLPHEG</sequence>
<organism evidence="1 2">
    <name type="scientific">Streptomyces phaeoluteigriseus</name>
    <dbReference type="NCBI Taxonomy" id="114686"/>
    <lineage>
        <taxon>Bacteria</taxon>
        <taxon>Bacillati</taxon>
        <taxon>Actinomycetota</taxon>
        <taxon>Actinomycetes</taxon>
        <taxon>Kitasatosporales</taxon>
        <taxon>Streptomycetaceae</taxon>
        <taxon>Streptomyces</taxon>
        <taxon>Streptomyces aurantiacus group</taxon>
    </lineage>
</organism>
<dbReference type="OrthoDB" id="4185008at2"/>
<dbReference type="AlphaFoldDB" id="A0A1V6MY25"/>
<dbReference type="Proteomes" id="UP000184286">
    <property type="component" value="Unassembled WGS sequence"/>
</dbReference>
<accession>A0A1V6MY25</accession>
<evidence type="ECO:0000313" key="1">
    <source>
        <dbReference type="EMBL" id="OQD57368.1"/>
    </source>
</evidence>
<dbReference type="EMBL" id="MPOH02000005">
    <property type="protein sequence ID" value="OQD57368.1"/>
    <property type="molecule type" value="Genomic_DNA"/>
</dbReference>
<gene>
    <name evidence="1" type="ORF">BM536_005205</name>
</gene>
<name>A0A1V6MY25_9ACTN</name>
<reference evidence="1 2" key="2">
    <citation type="submission" date="2017-02" db="EMBL/GenBank/DDBJ databases">
        <title>Draft genome sequence of Streptomyces phaeoluteigriseus type strain DSM41896.</title>
        <authorList>
            <person name="Salih T.S."/>
            <person name="Algora Gallardo L."/>
            <person name="Melo Santos T."/>
            <person name="Filgueira Martinez S."/>
            <person name="Herron P.R."/>
        </authorList>
    </citation>
    <scope>NUCLEOTIDE SEQUENCE [LARGE SCALE GENOMIC DNA]</scope>
    <source>
        <strain evidence="1 2">DSM 41896</strain>
    </source>
</reference>
<evidence type="ECO:0000313" key="2">
    <source>
        <dbReference type="Proteomes" id="UP000184286"/>
    </source>
</evidence>
<comment type="caution">
    <text evidence="1">The sequence shown here is derived from an EMBL/GenBank/DDBJ whole genome shotgun (WGS) entry which is preliminary data.</text>
</comment>